<reference evidence="3" key="1">
    <citation type="submission" date="2016-03" db="EMBL/GenBank/DDBJ databases">
        <authorList>
            <person name="Guldener U."/>
        </authorList>
    </citation>
    <scope>NUCLEOTIDE SEQUENCE [LARGE SCALE GENOMIC DNA]</scope>
    <source>
        <strain evidence="3">04CH-RAC-A.6.1</strain>
    </source>
</reference>
<accession>A0A1E1LHI0</accession>
<feature type="domain" description="2EXR" evidence="1">
    <location>
        <begin position="127"/>
        <end position="240"/>
    </location>
</feature>
<evidence type="ECO:0000313" key="3">
    <source>
        <dbReference type="Proteomes" id="UP000178912"/>
    </source>
</evidence>
<sequence length="398" mass="45406">MESHRKDTPVMPGASGFEKTAIQHSPEDHSSRSFVDVDTSALAQASTDHPASTHWFSELHNISIPTPTRDLEHSHDQPDFTNLVKNLNPDDYLPVRASELKAMLDQIQQLKGEVAAKKKHACVLLAFTLFPKLPLELRLKVWTYALHSPETLIFNQASKKQMDRHMAGGLYSHVMRYMVVWPVSKTSIMQVNVEARKEGEMVLAQCCNDEPADLHAENYKSIGCVVLGGTKCWHNPNTDTAFFCDATFSRSLVKEFPRSHNIKSLTLTYRHYTQISESPVFDYGARGLHEIFLAVGYKDLRVKKDMKITVTATSKPDDFHLSARRGFPISGFTWEMMGQEEMRRWEEKVFKVTLWKQKVDGHTQDYISREWPQTNLDYPVPVITFKLLVGTAALLRQN</sequence>
<dbReference type="Proteomes" id="UP000178912">
    <property type="component" value="Unassembled WGS sequence"/>
</dbReference>
<dbReference type="Pfam" id="PF20150">
    <property type="entry name" value="2EXR"/>
    <property type="match status" value="1"/>
</dbReference>
<dbReference type="InterPro" id="IPR045518">
    <property type="entry name" value="2EXR"/>
</dbReference>
<organism evidence="2 3">
    <name type="scientific">Rhynchosporium agropyri</name>
    <dbReference type="NCBI Taxonomy" id="914238"/>
    <lineage>
        <taxon>Eukaryota</taxon>
        <taxon>Fungi</taxon>
        <taxon>Dikarya</taxon>
        <taxon>Ascomycota</taxon>
        <taxon>Pezizomycotina</taxon>
        <taxon>Leotiomycetes</taxon>
        <taxon>Helotiales</taxon>
        <taxon>Ploettnerulaceae</taxon>
        <taxon>Rhynchosporium</taxon>
    </lineage>
</organism>
<gene>
    <name evidence="2" type="ORF">RAG0_14548</name>
</gene>
<dbReference type="EMBL" id="FJUX01000122">
    <property type="protein sequence ID" value="CZT09952.1"/>
    <property type="molecule type" value="Genomic_DNA"/>
</dbReference>
<name>A0A1E1LHI0_9HELO</name>
<dbReference type="OrthoDB" id="3473305at2759"/>
<keyword evidence="3" id="KW-1185">Reference proteome</keyword>
<proteinExistence type="predicted"/>
<evidence type="ECO:0000313" key="2">
    <source>
        <dbReference type="EMBL" id="CZT09952.1"/>
    </source>
</evidence>
<dbReference type="PANTHER" id="PTHR35910">
    <property type="entry name" value="2EXR DOMAIN-CONTAINING PROTEIN"/>
    <property type="match status" value="1"/>
</dbReference>
<protein>
    <recommendedName>
        <fullName evidence="1">2EXR domain-containing protein</fullName>
    </recommendedName>
</protein>
<dbReference type="AlphaFoldDB" id="A0A1E1LHI0"/>
<dbReference type="PANTHER" id="PTHR35910:SF6">
    <property type="entry name" value="2EXR DOMAIN-CONTAINING PROTEIN"/>
    <property type="match status" value="1"/>
</dbReference>
<evidence type="ECO:0000259" key="1">
    <source>
        <dbReference type="Pfam" id="PF20150"/>
    </source>
</evidence>